<feature type="compositionally biased region" description="Polar residues" evidence="1">
    <location>
        <begin position="23"/>
        <end position="33"/>
    </location>
</feature>
<sequence>MHAPSSLNSKRHTVVKIGEESKSSASPGRTVSSLYGPIYNTPTRISNRTLATSKYLPPKGTKTKTKDMQEPNKLSENVDVMLQEREKAREKLDVVLRTTKGQSSSTPNKVAVGSVQAYDGLSSNFSHG</sequence>
<dbReference type="Proteomes" id="UP001396334">
    <property type="component" value="Unassembled WGS sequence"/>
</dbReference>
<organism evidence="2 3">
    <name type="scientific">Hibiscus sabdariffa</name>
    <name type="common">roselle</name>
    <dbReference type="NCBI Taxonomy" id="183260"/>
    <lineage>
        <taxon>Eukaryota</taxon>
        <taxon>Viridiplantae</taxon>
        <taxon>Streptophyta</taxon>
        <taxon>Embryophyta</taxon>
        <taxon>Tracheophyta</taxon>
        <taxon>Spermatophyta</taxon>
        <taxon>Magnoliopsida</taxon>
        <taxon>eudicotyledons</taxon>
        <taxon>Gunneridae</taxon>
        <taxon>Pentapetalae</taxon>
        <taxon>rosids</taxon>
        <taxon>malvids</taxon>
        <taxon>Malvales</taxon>
        <taxon>Malvaceae</taxon>
        <taxon>Malvoideae</taxon>
        <taxon>Hibiscus</taxon>
    </lineage>
</organism>
<name>A0ABR1Z898_9ROSI</name>
<accession>A0ABR1Z898</accession>
<evidence type="ECO:0000313" key="2">
    <source>
        <dbReference type="EMBL" id="KAK8476104.1"/>
    </source>
</evidence>
<evidence type="ECO:0000256" key="1">
    <source>
        <dbReference type="SAM" id="MobiDB-lite"/>
    </source>
</evidence>
<keyword evidence="3" id="KW-1185">Reference proteome</keyword>
<dbReference type="EMBL" id="JBBPBN010002411">
    <property type="protein sequence ID" value="KAK8476104.1"/>
    <property type="molecule type" value="Genomic_DNA"/>
</dbReference>
<evidence type="ECO:0000313" key="3">
    <source>
        <dbReference type="Proteomes" id="UP001396334"/>
    </source>
</evidence>
<feature type="region of interest" description="Disordered" evidence="1">
    <location>
        <begin position="1"/>
        <end position="72"/>
    </location>
</feature>
<reference evidence="2 3" key="1">
    <citation type="journal article" date="2024" name="G3 (Bethesda)">
        <title>Genome assembly of Hibiscus sabdariffa L. provides insights into metabolisms of medicinal natural products.</title>
        <authorList>
            <person name="Kim T."/>
        </authorList>
    </citation>
    <scope>NUCLEOTIDE SEQUENCE [LARGE SCALE GENOMIC DNA]</scope>
    <source>
        <strain evidence="2">TK-2024</strain>
        <tissue evidence="2">Old leaves</tissue>
    </source>
</reference>
<protein>
    <submittedName>
        <fullName evidence="2">Uncharacterized protein</fullName>
    </submittedName>
</protein>
<gene>
    <name evidence="2" type="ORF">V6N11_065935</name>
</gene>
<comment type="caution">
    <text evidence="2">The sequence shown here is derived from an EMBL/GenBank/DDBJ whole genome shotgun (WGS) entry which is preliminary data.</text>
</comment>
<feature type="compositionally biased region" description="Polar residues" evidence="1">
    <location>
        <begin position="40"/>
        <end position="52"/>
    </location>
</feature>
<proteinExistence type="predicted"/>